<organism evidence="2 3">
    <name type="scientific">Kocuria flava</name>
    <dbReference type="NCBI Taxonomy" id="446860"/>
    <lineage>
        <taxon>Bacteria</taxon>
        <taxon>Bacillati</taxon>
        <taxon>Actinomycetota</taxon>
        <taxon>Actinomycetes</taxon>
        <taxon>Micrococcales</taxon>
        <taxon>Micrococcaceae</taxon>
        <taxon>Kocuria</taxon>
    </lineage>
</organism>
<comment type="caution">
    <text evidence="2">The sequence shown here is derived from an EMBL/GenBank/DDBJ whole genome shotgun (WGS) entry which is preliminary data.</text>
</comment>
<feature type="region of interest" description="Disordered" evidence="1">
    <location>
        <begin position="1"/>
        <end position="32"/>
    </location>
</feature>
<protein>
    <submittedName>
        <fullName evidence="2">Uncharacterized protein</fullName>
    </submittedName>
</protein>
<reference evidence="2 3" key="1">
    <citation type="submission" date="2019-07" db="EMBL/GenBank/DDBJ databases">
        <title>Whole genome shotgun sequence of Kocuria flava NBRC 107626.</title>
        <authorList>
            <person name="Hosoyama A."/>
            <person name="Uohara A."/>
            <person name="Ohji S."/>
            <person name="Ichikawa N."/>
        </authorList>
    </citation>
    <scope>NUCLEOTIDE SEQUENCE [LARGE SCALE GENOMIC DNA]</scope>
    <source>
        <strain evidence="2 3">NBRC 107626</strain>
    </source>
</reference>
<dbReference type="Proteomes" id="UP000321155">
    <property type="component" value="Unassembled WGS sequence"/>
</dbReference>
<feature type="compositionally biased region" description="Basic and acidic residues" evidence="1">
    <location>
        <begin position="1"/>
        <end position="13"/>
    </location>
</feature>
<accession>A0ABQ0WZJ1</accession>
<evidence type="ECO:0000256" key="1">
    <source>
        <dbReference type="SAM" id="MobiDB-lite"/>
    </source>
</evidence>
<sequence length="186" mass="20284">MSIEDERRSRADAVEASAPEPGARIPPDPARHDEGLRRALEHVRQVGVEASELLRTEGLKPATLVYVPRDARSYPLVGRAFSRVTCGHGWHVVRGLVVGTDGRLWARTPVGGSTPQTDLGAWRLAVEPPRRPPGSARARRVRRDVPAHRAQDLRGRIPEGGSRRPSAGRLRAAAHPPSAPDVMTPR</sequence>
<keyword evidence="3" id="KW-1185">Reference proteome</keyword>
<dbReference type="EMBL" id="BJZR01000001">
    <property type="protein sequence ID" value="GEO90722.1"/>
    <property type="molecule type" value="Genomic_DNA"/>
</dbReference>
<name>A0ABQ0WZJ1_9MICC</name>
<feature type="region of interest" description="Disordered" evidence="1">
    <location>
        <begin position="128"/>
        <end position="186"/>
    </location>
</feature>
<evidence type="ECO:0000313" key="3">
    <source>
        <dbReference type="Proteomes" id="UP000321155"/>
    </source>
</evidence>
<feature type="compositionally biased region" description="Basic and acidic residues" evidence="1">
    <location>
        <begin position="143"/>
        <end position="157"/>
    </location>
</feature>
<evidence type="ECO:0000313" key="2">
    <source>
        <dbReference type="EMBL" id="GEO90722.1"/>
    </source>
</evidence>
<proteinExistence type="predicted"/>
<gene>
    <name evidence="2" type="ORF">KFL01_00280</name>
</gene>